<comment type="similarity">
    <text evidence="5">Belongs to the glycosyl hydrolase.</text>
</comment>
<dbReference type="PIRSF" id="PIRSF005536">
    <property type="entry name" value="Agal"/>
    <property type="match status" value="1"/>
</dbReference>
<dbReference type="Pfam" id="PF16875">
    <property type="entry name" value="Glyco_hydro_36N"/>
    <property type="match status" value="1"/>
</dbReference>
<evidence type="ECO:0000256" key="7">
    <source>
        <dbReference type="SAM" id="SignalP"/>
    </source>
</evidence>
<dbReference type="SUPFAM" id="SSF51445">
    <property type="entry name" value="(Trans)glycosidases"/>
    <property type="match status" value="1"/>
</dbReference>
<dbReference type="EMBL" id="CP042433">
    <property type="protein sequence ID" value="QEC54397.1"/>
    <property type="molecule type" value="Genomic_DNA"/>
</dbReference>
<dbReference type="PANTHER" id="PTHR43053">
    <property type="entry name" value="GLYCOSIDASE FAMILY 31"/>
    <property type="match status" value="1"/>
</dbReference>
<dbReference type="AlphaFoldDB" id="A0A5B8UCK3"/>
<dbReference type="InterPro" id="IPR050985">
    <property type="entry name" value="Alpha-glycosidase_related"/>
</dbReference>
<dbReference type="RefSeq" id="WP_146781288.1">
    <property type="nucleotide sequence ID" value="NZ_BAABIO010000006.1"/>
</dbReference>
<sequence>MDHSFLKRGRHCFILLLFSFNAAFAQNTTAIQSVPDPNGGWIIRTKSSAYQLLLSSDKRLYPVFYGPLAQAVHQKRTTLWTQRIEEIPVRGGYPTKTPTLEVIFNDNVRDADLEYVSGEVVNIDNRSTLKIIERDRLYPLQVTSYIRVLPEFDVLEKWMEIKNTGKKGNIKLQNALSGSIFLPPDEYVLSQLSGMELSEFNQYNSTLSPGLKIIENRMFKSNNNMPWFLVRPKSSANDLQGPAWFGSVHYSGNWRLIFDNTYDRSYASTLQITGGINFWDTEWTLKPGETFETPKFSVGYTSGGAEGAAQSNAAYVRKSILRQNHRDEMRPILFNSWYATTYHLKEDEQIAMAKIAAGLGVELFAIDDGWFKNREKGDEGLGDWVVDQKKFPNGLQPMIDSVHRLGMKFGIWVEPESVVLKTDLYKEHPDWILEFPRRRKTPGRVFLNLAREDVFSYLYSSLDRLLRENKIDFVKWDQNSVISDPGWADASPDMQKEVRIRFIKNLYRLVDTLTKKYPEVLFESCASGGGRVDLGMMSRMDQAWTSDNSTAVDRLFIQYGYLGALPANTMVSWVIESIANQVQISPSLSYKFDVAMSGVLGIGYDIRKWNAEQTALAKKKITLYKQIRPLVQQGIVSRLVSPFEHNRCSLQYTSENSDSAVLFCYNLAIYESGGYNKAAYLTGAQFADKGSTTLKLRGLDSSKQYRIRKAGDEADKGAAYSGDYLMNIGMEWPVKNSFESAVFLLNAER</sequence>
<keyword evidence="11" id="KW-1185">Reference proteome</keyword>
<organism evidence="10 11">
    <name type="scientific">Flavisolibacter ginsenosidimutans</name>
    <dbReference type="NCBI Taxonomy" id="661481"/>
    <lineage>
        <taxon>Bacteria</taxon>
        <taxon>Pseudomonadati</taxon>
        <taxon>Bacteroidota</taxon>
        <taxon>Chitinophagia</taxon>
        <taxon>Chitinophagales</taxon>
        <taxon>Chitinophagaceae</taxon>
        <taxon>Flavisolibacter</taxon>
    </lineage>
</organism>
<evidence type="ECO:0000259" key="9">
    <source>
        <dbReference type="Pfam" id="PF16875"/>
    </source>
</evidence>
<protein>
    <recommendedName>
        <fullName evidence="2 5">Alpha-galactosidase</fullName>
        <ecNumber evidence="2 5">3.2.1.22</ecNumber>
    </recommendedName>
</protein>
<dbReference type="InterPro" id="IPR031704">
    <property type="entry name" value="Glyco_hydro_36_N"/>
</dbReference>
<dbReference type="GO" id="GO:0004557">
    <property type="term" value="F:alpha-galactosidase activity"/>
    <property type="evidence" value="ECO:0007669"/>
    <property type="project" value="UniProtKB-UniRule"/>
</dbReference>
<dbReference type="Proteomes" id="UP000321204">
    <property type="component" value="Chromosome"/>
</dbReference>
<dbReference type="GO" id="GO:0016052">
    <property type="term" value="P:carbohydrate catabolic process"/>
    <property type="evidence" value="ECO:0007669"/>
    <property type="project" value="InterPro"/>
</dbReference>
<dbReference type="InterPro" id="IPR038417">
    <property type="entry name" value="Alpga-gal_N_sf"/>
</dbReference>
<proteinExistence type="inferred from homology"/>
<evidence type="ECO:0000256" key="1">
    <source>
        <dbReference type="ARBA" id="ARBA00001255"/>
    </source>
</evidence>
<evidence type="ECO:0000256" key="3">
    <source>
        <dbReference type="ARBA" id="ARBA00022801"/>
    </source>
</evidence>
<keyword evidence="7" id="KW-0732">Signal</keyword>
<dbReference type="InterPro" id="IPR013785">
    <property type="entry name" value="Aldolase_TIM"/>
</dbReference>
<feature type="signal peptide" evidence="7">
    <location>
        <begin position="1"/>
        <end position="25"/>
    </location>
</feature>
<dbReference type="PRINTS" id="PR00743">
    <property type="entry name" value="GLHYDRLASE36"/>
</dbReference>
<dbReference type="InterPro" id="IPR002252">
    <property type="entry name" value="Glyco_hydro_36"/>
</dbReference>
<dbReference type="Gene3D" id="2.60.40.1180">
    <property type="entry name" value="Golgi alpha-mannosidase II"/>
    <property type="match status" value="1"/>
</dbReference>
<dbReference type="Pfam" id="PF16874">
    <property type="entry name" value="Glyco_hydro_36C"/>
    <property type="match status" value="1"/>
</dbReference>
<dbReference type="Gene3D" id="3.20.20.70">
    <property type="entry name" value="Aldolase class I"/>
    <property type="match status" value="1"/>
</dbReference>
<evidence type="ECO:0000256" key="2">
    <source>
        <dbReference type="ARBA" id="ARBA00012755"/>
    </source>
</evidence>
<keyword evidence="4 5" id="KW-0326">Glycosidase</keyword>
<dbReference type="EC" id="3.2.1.22" evidence="2 5"/>
<evidence type="ECO:0000313" key="11">
    <source>
        <dbReference type="Proteomes" id="UP000321204"/>
    </source>
</evidence>
<evidence type="ECO:0000256" key="6">
    <source>
        <dbReference type="PIRSR" id="PIRSR005536-1"/>
    </source>
</evidence>
<keyword evidence="3 5" id="KW-0378">Hydrolase</keyword>
<dbReference type="InterPro" id="IPR013780">
    <property type="entry name" value="Glyco_hydro_b"/>
</dbReference>
<gene>
    <name evidence="10" type="ORF">FSB75_00250</name>
</gene>
<dbReference type="OrthoDB" id="9758822at2"/>
<dbReference type="InterPro" id="IPR031705">
    <property type="entry name" value="Glyco_hydro_36_C"/>
</dbReference>
<dbReference type="CDD" id="cd14791">
    <property type="entry name" value="GH36"/>
    <property type="match status" value="1"/>
</dbReference>
<dbReference type="Pfam" id="PF02065">
    <property type="entry name" value="Melibiase"/>
    <property type="match status" value="1"/>
</dbReference>
<feature type="domain" description="Glycosyl hydrolase family 36 N-terminal" evidence="9">
    <location>
        <begin position="76"/>
        <end position="286"/>
    </location>
</feature>
<dbReference type="InterPro" id="IPR017853">
    <property type="entry name" value="GH"/>
</dbReference>
<evidence type="ECO:0000313" key="10">
    <source>
        <dbReference type="EMBL" id="QEC54397.1"/>
    </source>
</evidence>
<evidence type="ECO:0000256" key="4">
    <source>
        <dbReference type="ARBA" id="ARBA00023295"/>
    </source>
</evidence>
<dbReference type="PANTHER" id="PTHR43053:SF3">
    <property type="entry name" value="ALPHA-GALACTOSIDASE C-RELATED"/>
    <property type="match status" value="1"/>
</dbReference>
<evidence type="ECO:0000256" key="5">
    <source>
        <dbReference type="PIRNR" id="PIRNR005536"/>
    </source>
</evidence>
<dbReference type="FunFam" id="3.20.20.70:FF:000118">
    <property type="entry name" value="Alpha-galactosidase"/>
    <property type="match status" value="1"/>
</dbReference>
<feature type="active site" description="Proton donor" evidence="6">
    <location>
        <position position="547"/>
    </location>
</feature>
<feature type="domain" description="Glycosyl hydrolase family 36 C-terminal" evidence="8">
    <location>
        <begin position="648"/>
        <end position="745"/>
    </location>
</feature>
<evidence type="ECO:0000259" key="8">
    <source>
        <dbReference type="Pfam" id="PF16874"/>
    </source>
</evidence>
<name>A0A5B8UCK3_9BACT</name>
<dbReference type="KEGG" id="fgg:FSB75_00250"/>
<accession>A0A5B8UCK3</accession>
<comment type="catalytic activity">
    <reaction evidence="1 5">
        <text>Hydrolysis of terminal, non-reducing alpha-D-galactose residues in alpha-D-galactosides, including galactose oligosaccharides, galactomannans and galactolipids.</text>
        <dbReference type="EC" id="3.2.1.22"/>
    </reaction>
</comment>
<feature type="chain" id="PRO_5022805880" description="Alpha-galactosidase" evidence="7">
    <location>
        <begin position="26"/>
        <end position="749"/>
    </location>
</feature>
<feature type="active site" description="Nucleophile" evidence="6">
    <location>
        <position position="477"/>
    </location>
</feature>
<dbReference type="Gene3D" id="2.70.98.60">
    <property type="entry name" value="alpha-galactosidase from lactobacil brevis"/>
    <property type="match status" value="1"/>
</dbReference>
<reference evidence="10 11" key="1">
    <citation type="journal article" date="2015" name="Int. J. Syst. Evol. Microbiol.">
        <title>Flavisolibacter ginsenosidimutans sp. nov., with ginsenoside-converting activity isolated from soil used for cultivating ginseng.</title>
        <authorList>
            <person name="Zhao Y."/>
            <person name="Liu Q."/>
            <person name="Kang M.S."/>
            <person name="Jin F."/>
            <person name="Yu H."/>
            <person name="Im W.T."/>
        </authorList>
    </citation>
    <scope>NUCLEOTIDE SEQUENCE [LARGE SCALE GENOMIC DNA]</scope>
    <source>
        <strain evidence="10 11">Gsoil 636</strain>
    </source>
</reference>